<evidence type="ECO:0000313" key="10">
    <source>
        <dbReference type="EMBL" id="TNN02408.1"/>
    </source>
</evidence>
<feature type="domain" description="C2H2-type" evidence="9">
    <location>
        <begin position="149"/>
        <end position="177"/>
    </location>
</feature>
<evidence type="ECO:0000256" key="2">
    <source>
        <dbReference type="ARBA" id="ARBA00022723"/>
    </source>
</evidence>
<evidence type="ECO:0000259" key="9">
    <source>
        <dbReference type="PROSITE" id="PS50157"/>
    </source>
</evidence>
<dbReference type="SMART" id="SM00355">
    <property type="entry name" value="ZnF_C2H2"/>
    <property type="match status" value="5"/>
</dbReference>
<comment type="subcellular location">
    <subcellularLocation>
        <location evidence="1">Nucleus</location>
    </subcellularLocation>
</comment>
<name>A0A4Z2CDR8_9TELE</name>
<evidence type="ECO:0000313" key="11">
    <source>
        <dbReference type="Proteomes" id="UP000516260"/>
    </source>
</evidence>
<dbReference type="Gene3D" id="3.30.160.60">
    <property type="entry name" value="Classic Zinc Finger"/>
    <property type="match status" value="2"/>
</dbReference>
<dbReference type="Proteomes" id="UP000516260">
    <property type="component" value="Chromosome 10"/>
</dbReference>
<feature type="compositionally biased region" description="Basic and acidic residues" evidence="8">
    <location>
        <begin position="264"/>
        <end position="274"/>
    </location>
</feature>
<reference evidence="10 11" key="1">
    <citation type="submission" date="2019-04" db="EMBL/GenBank/DDBJ databases">
        <title>The sequence and de novo assembly of Takifugu bimaculatus genome using PacBio and Hi-C technologies.</title>
        <authorList>
            <person name="Xu P."/>
            <person name="Liu B."/>
            <person name="Zhou Z."/>
        </authorList>
    </citation>
    <scope>NUCLEOTIDE SEQUENCE [LARGE SCALE GENOMIC DNA]</scope>
    <source>
        <strain evidence="10">TB-2018</strain>
        <tissue evidence="10">Muscle</tissue>
    </source>
</reference>
<keyword evidence="3" id="KW-0677">Repeat</keyword>
<evidence type="ECO:0000256" key="4">
    <source>
        <dbReference type="ARBA" id="ARBA00022771"/>
    </source>
</evidence>
<dbReference type="Pfam" id="PF00096">
    <property type="entry name" value="zf-C2H2"/>
    <property type="match status" value="3"/>
</dbReference>
<dbReference type="PANTHER" id="PTHR16515">
    <property type="entry name" value="PR DOMAIN ZINC FINGER PROTEIN"/>
    <property type="match status" value="1"/>
</dbReference>
<dbReference type="PANTHER" id="PTHR16515:SF66">
    <property type="entry name" value="C2H2-TYPE DOMAIN-CONTAINING PROTEIN"/>
    <property type="match status" value="1"/>
</dbReference>
<keyword evidence="5" id="KW-0862">Zinc</keyword>
<gene>
    <name evidence="10" type="ORF">fugu_009895</name>
</gene>
<dbReference type="InterPro" id="IPR013087">
    <property type="entry name" value="Znf_C2H2_type"/>
</dbReference>
<dbReference type="GO" id="GO:0010468">
    <property type="term" value="P:regulation of gene expression"/>
    <property type="evidence" value="ECO:0007669"/>
    <property type="project" value="TreeGrafter"/>
</dbReference>
<feature type="domain" description="C2H2-type" evidence="9">
    <location>
        <begin position="92"/>
        <end position="119"/>
    </location>
</feature>
<accession>A0A4Z2CDR8</accession>
<keyword evidence="2" id="KW-0479">Metal-binding</keyword>
<organism evidence="10 11">
    <name type="scientific">Takifugu bimaculatus</name>
    <dbReference type="NCBI Taxonomy" id="433685"/>
    <lineage>
        <taxon>Eukaryota</taxon>
        <taxon>Metazoa</taxon>
        <taxon>Chordata</taxon>
        <taxon>Craniata</taxon>
        <taxon>Vertebrata</taxon>
        <taxon>Euteleostomi</taxon>
        <taxon>Actinopterygii</taxon>
        <taxon>Neopterygii</taxon>
        <taxon>Teleostei</taxon>
        <taxon>Neoteleostei</taxon>
        <taxon>Acanthomorphata</taxon>
        <taxon>Eupercaria</taxon>
        <taxon>Tetraodontiformes</taxon>
        <taxon>Tetradontoidea</taxon>
        <taxon>Tetraodontidae</taxon>
        <taxon>Takifugu</taxon>
    </lineage>
</organism>
<evidence type="ECO:0000256" key="3">
    <source>
        <dbReference type="ARBA" id="ARBA00022737"/>
    </source>
</evidence>
<feature type="region of interest" description="Disordered" evidence="8">
    <location>
        <begin position="210"/>
        <end position="302"/>
    </location>
</feature>
<protein>
    <recommendedName>
        <fullName evidence="9">C2H2-type domain-containing protein</fullName>
    </recommendedName>
</protein>
<keyword evidence="11" id="KW-1185">Reference proteome</keyword>
<evidence type="ECO:0000256" key="1">
    <source>
        <dbReference type="ARBA" id="ARBA00004123"/>
    </source>
</evidence>
<sequence>MDSEILNIEEIVLGRGLPDTPSEAPPEKSAEPYKPININGPPATTVQPYQHENLQCFQCFITFCSAKAKERHMKKSHREEYKQQLQQGNTLFTCYVCDRTFHSSEELTQHQPTHSKDDKPFKCVHCKESFKTFSELTAHRRQLCPERQFACKDCNETFRSVGLLRTHRLTRHPRQDAETPEQLDEATKTQQCKKCSQGFETETELVAHQEKCSDGQQCDGSGKRRKKEEVETPEEEAAKAVAPPAEEKGKTGGAKRGRPAKTAAKSDAENKKNPEEEESQDEEKEKKAKADPAASRQHSCTE</sequence>
<dbReference type="InterPro" id="IPR036236">
    <property type="entry name" value="Znf_C2H2_sf"/>
</dbReference>
<feature type="domain" description="C2H2-type" evidence="9">
    <location>
        <begin position="121"/>
        <end position="148"/>
    </location>
</feature>
<keyword evidence="4 7" id="KW-0863">Zinc-finger</keyword>
<keyword evidence="6" id="KW-0539">Nucleus</keyword>
<dbReference type="GO" id="GO:0005634">
    <property type="term" value="C:nucleus"/>
    <property type="evidence" value="ECO:0007669"/>
    <property type="project" value="UniProtKB-SubCell"/>
</dbReference>
<evidence type="ECO:0000256" key="8">
    <source>
        <dbReference type="SAM" id="MobiDB-lite"/>
    </source>
</evidence>
<dbReference type="PROSITE" id="PS00028">
    <property type="entry name" value="ZINC_FINGER_C2H2_1"/>
    <property type="match status" value="2"/>
</dbReference>
<dbReference type="InterPro" id="IPR050331">
    <property type="entry name" value="Zinc_finger"/>
</dbReference>
<dbReference type="AlphaFoldDB" id="A0A4Z2CDR8"/>
<dbReference type="SUPFAM" id="SSF57667">
    <property type="entry name" value="beta-beta-alpha zinc fingers"/>
    <property type="match status" value="2"/>
</dbReference>
<feature type="region of interest" description="Disordered" evidence="8">
    <location>
        <begin position="14"/>
        <end position="38"/>
    </location>
</feature>
<proteinExistence type="predicted"/>
<evidence type="ECO:0000256" key="5">
    <source>
        <dbReference type="ARBA" id="ARBA00022833"/>
    </source>
</evidence>
<dbReference type="EMBL" id="SWLE01000002">
    <property type="protein sequence ID" value="TNN02408.1"/>
    <property type="molecule type" value="Genomic_DNA"/>
</dbReference>
<comment type="caution">
    <text evidence="10">The sequence shown here is derived from an EMBL/GenBank/DDBJ whole genome shotgun (WGS) entry which is preliminary data.</text>
</comment>
<evidence type="ECO:0000256" key="7">
    <source>
        <dbReference type="PROSITE-ProRule" id="PRU00042"/>
    </source>
</evidence>
<evidence type="ECO:0000256" key="6">
    <source>
        <dbReference type="ARBA" id="ARBA00023242"/>
    </source>
</evidence>
<dbReference type="GO" id="GO:0008270">
    <property type="term" value="F:zinc ion binding"/>
    <property type="evidence" value="ECO:0007669"/>
    <property type="project" value="UniProtKB-KW"/>
</dbReference>
<dbReference type="PROSITE" id="PS50157">
    <property type="entry name" value="ZINC_FINGER_C2H2_2"/>
    <property type="match status" value="3"/>
</dbReference>